<name>A0A4U0ETW1_9FLAO</name>
<keyword evidence="4" id="KW-1185">Reference proteome</keyword>
<comment type="caution">
    <text evidence="3">The sequence shown here is derived from an EMBL/GenBank/DDBJ whole genome shotgun (WGS) entry which is preliminary data.</text>
</comment>
<protein>
    <recommendedName>
        <fullName evidence="2">LA2681-like HEPN domain-containing protein</fullName>
    </recommendedName>
</protein>
<dbReference type="PROSITE" id="PS50005">
    <property type="entry name" value="TPR"/>
    <property type="match status" value="1"/>
</dbReference>
<dbReference type="Pfam" id="PF18733">
    <property type="entry name" value="HEPN_LA2681"/>
    <property type="match status" value="1"/>
</dbReference>
<organism evidence="3 4">
    <name type="scientific">Pontimicrobium aquaticum</name>
    <dbReference type="NCBI Taxonomy" id="2565367"/>
    <lineage>
        <taxon>Bacteria</taxon>
        <taxon>Pseudomonadati</taxon>
        <taxon>Bacteroidota</taxon>
        <taxon>Flavobacteriia</taxon>
        <taxon>Flavobacteriales</taxon>
        <taxon>Flavobacteriaceae</taxon>
        <taxon>Pontimicrobium</taxon>
    </lineage>
</organism>
<evidence type="ECO:0000313" key="4">
    <source>
        <dbReference type="Proteomes" id="UP000307657"/>
    </source>
</evidence>
<evidence type="ECO:0000313" key="3">
    <source>
        <dbReference type="EMBL" id="TJY34664.1"/>
    </source>
</evidence>
<dbReference type="SUPFAM" id="SSF48452">
    <property type="entry name" value="TPR-like"/>
    <property type="match status" value="1"/>
</dbReference>
<dbReference type="Proteomes" id="UP000307657">
    <property type="component" value="Unassembled WGS sequence"/>
</dbReference>
<feature type="domain" description="LA2681-like HEPN" evidence="2">
    <location>
        <begin position="258"/>
        <end position="463"/>
    </location>
</feature>
<dbReference type="RefSeq" id="WP_136843701.1">
    <property type="nucleotide sequence ID" value="NZ_SUPL01000005.1"/>
</dbReference>
<dbReference type="OrthoDB" id="108555at2"/>
<feature type="repeat" description="TPR" evidence="1">
    <location>
        <begin position="101"/>
        <end position="134"/>
    </location>
</feature>
<dbReference type="InterPro" id="IPR040826">
    <property type="entry name" value="HEPN_LA2681"/>
</dbReference>
<dbReference type="InterPro" id="IPR011990">
    <property type="entry name" value="TPR-like_helical_dom_sf"/>
</dbReference>
<evidence type="ECO:0000256" key="1">
    <source>
        <dbReference type="PROSITE-ProRule" id="PRU00339"/>
    </source>
</evidence>
<keyword evidence="1" id="KW-0802">TPR repeat</keyword>
<evidence type="ECO:0000259" key="2">
    <source>
        <dbReference type="Pfam" id="PF18733"/>
    </source>
</evidence>
<sequence length="487" mass="58205">MNTIDYLNELGKKIEFSRETNNIDSLNSLIKIGETENTDSFSNYEKSILNYFIANAYSYKNNLIHPNREKFPFETPELEKQITHLRIAISLIDNKNPYLKCQILTNLGSLFSHLGRVSEAQEYYDKCLTIDSNFGMAIGNKGFSLGYYSKLIFDKDQQLIFLREARKYLLKSINCNDIYEEAKLDFQKHLQELNKYIPKEYLKANLKYDYKHKNKTKEELDYRKWCSSNRLFVNPLNDIFNTEIVEHDYLFVPSMTLKNDEKPIYQSIFNQIKQEYITSRYFFYESLLIDKVHFADKDVTLMDINDFSIYSIHIEKVKISFRMSYSIFDKIAYLINIYFDLGHSFRNVNFRNVWFKNKGKNKTPHEKIQSSNNWALRSLYWLSKDFYDKDFNNSIEPESVDIATIRNFLEHKSFKIIESYIPNWTNQTETYEIERELFYDKTFKLLKICRSALMYLTFSLHLEEEKKGKGNNFIPIEFLKIEDDEKI</sequence>
<proteinExistence type="predicted"/>
<dbReference type="EMBL" id="SUPL01000005">
    <property type="protein sequence ID" value="TJY34664.1"/>
    <property type="molecule type" value="Genomic_DNA"/>
</dbReference>
<accession>A0A4U0ETW1</accession>
<dbReference type="AlphaFoldDB" id="A0A4U0ETW1"/>
<dbReference type="SMART" id="SM00028">
    <property type="entry name" value="TPR"/>
    <property type="match status" value="1"/>
</dbReference>
<dbReference type="Gene3D" id="1.25.40.10">
    <property type="entry name" value="Tetratricopeptide repeat domain"/>
    <property type="match status" value="1"/>
</dbReference>
<dbReference type="InterPro" id="IPR019734">
    <property type="entry name" value="TPR_rpt"/>
</dbReference>
<gene>
    <name evidence="3" type="ORF">E5167_10150</name>
</gene>
<reference evidence="3 4" key="1">
    <citation type="submission" date="2019-04" db="EMBL/GenBank/DDBJ databases">
        <title>Lacinutrix sp. nov., isolated from marine water.</title>
        <authorList>
            <person name="Kim W."/>
        </authorList>
    </citation>
    <scope>NUCLEOTIDE SEQUENCE [LARGE SCALE GENOMIC DNA]</scope>
    <source>
        <strain evidence="3 4">CAU 1491</strain>
    </source>
</reference>